<accession>A0AAP0CZA8</accession>
<dbReference type="GO" id="GO:0022857">
    <property type="term" value="F:transmembrane transporter activity"/>
    <property type="evidence" value="ECO:0007669"/>
    <property type="project" value="InterPro"/>
</dbReference>
<reference evidence="8 9" key="1">
    <citation type="submission" date="2024-04" db="EMBL/GenBank/DDBJ databases">
        <title>The reference genome of an endangered Asteraceae, Deinandra increscens subsp. villosa, native to the Central Coast of California.</title>
        <authorList>
            <person name="Guilliams M."/>
            <person name="Hasenstab-Lehman K."/>
            <person name="Meyer R."/>
            <person name="Mcevoy S."/>
        </authorList>
    </citation>
    <scope>NUCLEOTIDE SEQUENCE [LARGE SCALE GENOMIC DNA]</scope>
    <source>
        <tissue evidence="8">Leaf</tissue>
    </source>
</reference>
<feature type="transmembrane region" description="Helical" evidence="6">
    <location>
        <begin position="389"/>
        <end position="410"/>
    </location>
</feature>
<evidence type="ECO:0000256" key="1">
    <source>
        <dbReference type="ARBA" id="ARBA00004141"/>
    </source>
</evidence>
<dbReference type="PANTHER" id="PTHR31218">
    <property type="entry name" value="WAT1-RELATED PROTEIN"/>
    <property type="match status" value="1"/>
</dbReference>
<feature type="transmembrane region" description="Helical" evidence="6">
    <location>
        <begin position="245"/>
        <end position="266"/>
    </location>
</feature>
<evidence type="ECO:0000256" key="5">
    <source>
        <dbReference type="ARBA" id="ARBA00023136"/>
    </source>
</evidence>
<dbReference type="GO" id="GO:0016020">
    <property type="term" value="C:membrane"/>
    <property type="evidence" value="ECO:0007669"/>
    <property type="project" value="UniProtKB-SubCell"/>
</dbReference>
<evidence type="ECO:0000256" key="6">
    <source>
        <dbReference type="SAM" id="Phobius"/>
    </source>
</evidence>
<dbReference type="SUPFAM" id="SSF103481">
    <property type="entry name" value="Multidrug resistance efflux transporter EmrE"/>
    <property type="match status" value="2"/>
</dbReference>
<dbReference type="Pfam" id="PF00892">
    <property type="entry name" value="EamA"/>
    <property type="match status" value="1"/>
</dbReference>
<keyword evidence="4 6" id="KW-1133">Transmembrane helix</keyword>
<evidence type="ECO:0000256" key="2">
    <source>
        <dbReference type="ARBA" id="ARBA00007635"/>
    </source>
</evidence>
<feature type="transmembrane region" description="Helical" evidence="6">
    <location>
        <begin position="298"/>
        <end position="316"/>
    </location>
</feature>
<feature type="transmembrane region" description="Helical" evidence="6">
    <location>
        <begin position="356"/>
        <end position="377"/>
    </location>
</feature>
<feature type="transmembrane region" description="Helical" evidence="6">
    <location>
        <begin position="133"/>
        <end position="157"/>
    </location>
</feature>
<gene>
    <name evidence="8" type="ORF">SSX86_017308</name>
</gene>
<dbReference type="InterPro" id="IPR037185">
    <property type="entry name" value="EmrE-like"/>
</dbReference>
<dbReference type="InterPro" id="IPR030184">
    <property type="entry name" value="WAT1-related"/>
</dbReference>
<evidence type="ECO:0000313" key="9">
    <source>
        <dbReference type="Proteomes" id="UP001408789"/>
    </source>
</evidence>
<feature type="transmembrane region" description="Helical" evidence="6">
    <location>
        <begin position="99"/>
        <end position="121"/>
    </location>
</feature>
<comment type="subcellular location">
    <subcellularLocation>
        <location evidence="1">Membrane</location>
        <topology evidence="1">Multi-pass membrane protein</topology>
    </subcellularLocation>
</comment>
<keyword evidence="9" id="KW-1185">Reference proteome</keyword>
<sequence length="497" mass="53715">MKMQGALPFLAMVVAQISQVGLTFAGKKAIETGMQNFSYVFYSNALTCLILLPAVFLIHRPPNRPPLTPSAVGGFLVLGILGFLAQVVGYAGVAYVSATVATAILNLIPAFTFVIAVIFGVERLDNGRLAMWVKIIGTAVSVLGAIIVTFYTGPAVIKTSHLSSISSQPVLGQSSHWILGGLLLLIDSVIAALFIVTQALILKKYSAVLIVMLGYCSTIVVLSFLASLILEHDLNAFSLKSKPRLLAILYSGFFGAGFQVTIGSWCVKMKGPLFVAMFHPLGIVIAAVLGVLFLGDVLYLGCLIGSAVIVIGFYSVMWGKSKEDKNVQVESLNAPLLEDKSEEHTAAETVEKCPDVMTVASSSSLFGTFQSALLAIIVERDPVAWRLQFDMGLLVIVLTAIFGSVIKSHVHMWCIQRKNQFYVVMFKPLGVPIAGMFGCIFFAETFHYGSLMAAAITGIGYYTMIWGQITDDESRRAKVDLSEERAPLLQFQGEEEV</sequence>
<feature type="transmembrane region" description="Helical" evidence="6">
    <location>
        <begin position="41"/>
        <end position="59"/>
    </location>
</feature>
<evidence type="ECO:0000259" key="7">
    <source>
        <dbReference type="Pfam" id="PF00892"/>
    </source>
</evidence>
<feature type="transmembrane region" description="Helical" evidence="6">
    <location>
        <begin position="422"/>
        <end position="443"/>
    </location>
</feature>
<evidence type="ECO:0000256" key="4">
    <source>
        <dbReference type="ARBA" id="ARBA00022989"/>
    </source>
</evidence>
<dbReference type="InterPro" id="IPR000620">
    <property type="entry name" value="EamA_dom"/>
</dbReference>
<feature type="domain" description="EamA" evidence="7">
    <location>
        <begin position="10"/>
        <end position="149"/>
    </location>
</feature>
<keyword evidence="5 6" id="KW-0472">Membrane</keyword>
<feature type="transmembrane region" description="Helical" evidence="6">
    <location>
        <begin position="449"/>
        <end position="469"/>
    </location>
</feature>
<keyword evidence="3 6" id="KW-0812">Transmembrane</keyword>
<name>A0AAP0CZA8_9ASTR</name>
<feature type="transmembrane region" description="Helical" evidence="6">
    <location>
        <begin position="208"/>
        <end position="230"/>
    </location>
</feature>
<evidence type="ECO:0000256" key="3">
    <source>
        <dbReference type="ARBA" id="ARBA00022692"/>
    </source>
</evidence>
<feature type="transmembrane region" description="Helical" evidence="6">
    <location>
        <begin position="177"/>
        <end position="196"/>
    </location>
</feature>
<feature type="transmembrane region" description="Helical" evidence="6">
    <location>
        <begin position="273"/>
        <end position="292"/>
    </location>
</feature>
<dbReference type="EMBL" id="JBCNJP010000018">
    <property type="protein sequence ID" value="KAK9063438.1"/>
    <property type="molecule type" value="Genomic_DNA"/>
</dbReference>
<comment type="caution">
    <text evidence="8">The sequence shown here is derived from an EMBL/GenBank/DDBJ whole genome shotgun (WGS) entry which is preliminary data.</text>
</comment>
<organism evidence="8 9">
    <name type="scientific">Deinandra increscens subsp. villosa</name>
    <dbReference type="NCBI Taxonomy" id="3103831"/>
    <lineage>
        <taxon>Eukaryota</taxon>
        <taxon>Viridiplantae</taxon>
        <taxon>Streptophyta</taxon>
        <taxon>Embryophyta</taxon>
        <taxon>Tracheophyta</taxon>
        <taxon>Spermatophyta</taxon>
        <taxon>Magnoliopsida</taxon>
        <taxon>eudicotyledons</taxon>
        <taxon>Gunneridae</taxon>
        <taxon>Pentapetalae</taxon>
        <taxon>asterids</taxon>
        <taxon>campanulids</taxon>
        <taxon>Asterales</taxon>
        <taxon>Asteraceae</taxon>
        <taxon>Asteroideae</taxon>
        <taxon>Heliantheae alliance</taxon>
        <taxon>Madieae</taxon>
        <taxon>Madiinae</taxon>
        <taxon>Deinandra</taxon>
    </lineage>
</organism>
<dbReference type="AlphaFoldDB" id="A0AAP0CZA8"/>
<comment type="similarity">
    <text evidence="2">Belongs to the drug/metabolite transporter (DMT) superfamily. Plant drug/metabolite exporter (P-DME) (TC 2.A.7.4) family.</text>
</comment>
<proteinExistence type="inferred from homology"/>
<feature type="transmembrane region" description="Helical" evidence="6">
    <location>
        <begin position="71"/>
        <end position="93"/>
    </location>
</feature>
<protein>
    <recommendedName>
        <fullName evidence="7">EamA domain-containing protein</fullName>
    </recommendedName>
</protein>
<dbReference type="Proteomes" id="UP001408789">
    <property type="component" value="Unassembled WGS sequence"/>
</dbReference>
<evidence type="ECO:0000313" key="8">
    <source>
        <dbReference type="EMBL" id="KAK9063438.1"/>
    </source>
</evidence>